<feature type="region of interest" description="Disordered" evidence="1">
    <location>
        <begin position="1"/>
        <end position="22"/>
    </location>
</feature>
<dbReference type="InterPro" id="IPR057447">
    <property type="entry name" value="Bbp19-like_phage"/>
</dbReference>
<evidence type="ECO:0000313" key="3">
    <source>
        <dbReference type="EMBL" id="CAB4144287.1"/>
    </source>
</evidence>
<evidence type="ECO:0000259" key="2">
    <source>
        <dbReference type="Pfam" id="PF25181"/>
    </source>
</evidence>
<accession>A0A6J5MEM9</accession>
<organism evidence="3">
    <name type="scientific">uncultured Caudovirales phage</name>
    <dbReference type="NCBI Taxonomy" id="2100421"/>
    <lineage>
        <taxon>Viruses</taxon>
        <taxon>Duplodnaviria</taxon>
        <taxon>Heunggongvirae</taxon>
        <taxon>Uroviricota</taxon>
        <taxon>Caudoviricetes</taxon>
        <taxon>Peduoviridae</taxon>
        <taxon>Maltschvirus</taxon>
        <taxon>Maltschvirus maltsch</taxon>
    </lineage>
</organism>
<name>A0A6J5MEM9_9CAUD</name>
<gene>
    <name evidence="3" type="ORF">UFOVP456_32</name>
</gene>
<proteinExistence type="predicted"/>
<reference evidence="3" key="1">
    <citation type="submission" date="2020-04" db="EMBL/GenBank/DDBJ databases">
        <authorList>
            <person name="Chiriac C."/>
            <person name="Salcher M."/>
            <person name="Ghai R."/>
            <person name="Kavagutti S V."/>
        </authorList>
    </citation>
    <scope>NUCLEOTIDE SEQUENCE</scope>
</reference>
<evidence type="ECO:0000256" key="1">
    <source>
        <dbReference type="SAM" id="MobiDB-lite"/>
    </source>
</evidence>
<feature type="domain" description="Bbp19-like phage" evidence="2">
    <location>
        <begin position="35"/>
        <end position="97"/>
    </location>
</feature>
<sequence length="107" mass="12368">MSDKDKSFNAAEESQVKDRKRKDERLRDIELADIKKIMSSREGRRFVWRLLDRAGVFRTSFTGNSTTFFNEGMRNMGLMVIGDVMAACADQYVVMMNESKEDERTNG</sequence>
<dbReference type="Pfam" id="PF25181">
    <property type="entry name" value="Phage_Bbp19"/>
    <property type="match status" value="1"/>
</dbReference>
<dbReference type="EMBL" id="LR796436">
    <property type="protein sequence ID" value="CAB4144287.1"/>
    <property type="molecule type" value="Genomic_DNA"/>
</dbReference>
<protein>
    <recommendedName>
        <fullName evidence="2">Bbp19-like phage domain-containing protein</fullName>
    </recommendedName>
</protein>